<name>A0ABD1D9F9_CULPP</name>
<dbReference type="AlphaFoldDB" id="A0ABD1D9F9"/>
<evidence type="ECO:0000256" key="1">
    <source>
        <dbReference type="SAM" id="MobiDB-lite"/>
    </source>
</evidence>
<protein>
    <recommendedName>
        <fullName evidence="4">G-protein coupled receptors family 1 profile domain-containing protein</fullName>
    </recommendedName>
</protein>
<gene>
    <name evidence="2" type="ORF">pipiens_010643</name>
</gene>
<proteinExistence type="predicted"/>
<organism evidence="2 3">
    <name type="scientific">Culex pipiens pipiens</name>
    <name type="common">Northern house mosquito</name>
    <dbReference type="NCBI Taxonomy" id="38569"/>
    <lineage>
        <taxon>Eukaryota</taxon>
        <taxon>Metazoa</taxon>
        <taxon>Ecdysozoa</taxon>
        <taxon>Arthropoda</taxon>
        <taxon>Hexapoda</taxon>
        <taxon>Insecta</taxon>
        <taxon>Pterygota</taxon>
        <taxon>Neoptera</taxon>
        <taxon>Endopterygota</taxon>
        <taxon>Diptera</taxon>
        <taxon>Nematocera</taxon>
        <taxon>Culicoidea</taxon>
        <taxon>Culicidae</taxon>
        <taxon>Culicinae</taxon>
        <taxon>Culicini</taxon>
        <taxon>Culex</taxon>
        <taxon>Culex</taxon>
    </lineage>
</organism>
<evidence type="ECO:0000313" key="2">
    <source>
        <dbReference type="EMBL" id="KAL1396271.1"/>
    </source>
</evidence>
<sequence>MVNTINPILYNVMSHRYRVAFRETLCGRRRGFGTGFARDQSSFRETTVDVNVGCENSKLLRARSMMQSKRYKGALHATNSVRYSDNCIRRNSLQLGRLPGSRRSLSPNLTTDVVVMLENNLSGRPRCFTTTSTTSTLAATTTESSLKVPLISINGGPTSTAGAVGSETITTTTTTTTNDVNGINGVNVNSINRSISRENNHSTASTPLASSQASSNLSIDELNQTTAASKQHQLGLLSEEESSASPTGEDNANRRHHPQLNLHLHHHQQQQQQLPSSHQLINGYDSDDDDTKRRRSSSPTPTVGDIPCRNGPKRETCI</sequence>
<dbReference type="Proteomes" id="UP001562425">
    <property type="component" value="Unassembled WGS sequence"/>
</dbReference>
<evidence type="ECO:0008006" key="4">
    <source>
        <dbReference type="Google" id="ProtNLM"/>
    </source>
</evidence>
<accession>A0ABD1D9F9</accession>
<feature type="compositionally biased region" description="Low complexity" evidence="1">
    <location>
        <begin position="269"/>
        <end position="280"/>
    </location>
</feature>
<reference evidence="2 3" key="1">
    <citation type="submission" date="2024-05" db="EMBL/GenBank/DDBJ databases">
        <title>Culex pipiens pipiens assembly and annotation.</title>
        <authorList>
            <person name="Alout H."/>
            <person name="Durand T."/>
        </authorList>
    </citation>
    <scope>NUCLEOTIDE SEQUENCE [LARGE SCALE GENOMIC DNA]</scope>
    <source>
        <strain evidence="2">HA-2024</strain>
        <tissue evidence="2">Whole body</tissue>
    </source>
</reference>
<feature type="compositionally biased region" description="Basic residues" evidence="1">
    <location>
        <begin position="254"/>
        <end position="268"/>
    </location>
</feature>
<keyword evidence="3" id="KW-1185">Reference proteome</keyword>
<dbReference type="EMBL" id="JBEHCU010006761">
    <property type="protein sequence ID" value="KAL1396271.1"/>
    <property type="molecule type" value="Genomic_DNA"/>
</dbReference>
<comment type="caution">
    <text evidence="2">The sequence shown here is derived from an EMBL/GenBank/DDBJ whole genome shotgun (WGS) entry which is preliminary data.</text>
</comment>
<evidence type="ECO:0000313" key="3">
    <source>
        <dbReference type="Proteomes" id="UP001562425"/>
    </source>
</evidence>
<feature type="region of interest" description="Disordered" evidence="1">
    <location>
        <begin position="228"/>
        <end position="318"/>
    </location>
</feature>